<name>A0A3M8QVL6_9PROT</name>
<evidence type="ECO:0000256" key="3">
    <source>
        <dbReference type="ARBA" id="ARBA00023098"/>
    </source>
</evidence>
<keyword evidence="3 4" id="KW-0443">Lipid metabolism</keyword>
<gene>
    <name evidence="6" type="ORF">EC580_09495</name>
</gene>
<dbReference type="RefSeq" id="WP_123104465.1">
    <property type="nucleotide sequence ID" value="NZ_CP127527.1"/>
</dbReference>
<dbReference type="Pfam" id="PF01734">
    <property type="entry name" value="Patatin"/>
    <property type="match status" value="1"/>
</dbReference>
<dbReference type="SUPFAM" id="SSF52151">
    <property type="entry name" value="FabD/lysophospholipase-like"/>
    <property type="match status" value="1"/>
</dbReference>
<dbReference type="GO" id="GO:0016787">
    <property type="term" value="F:hydrolase activity"/>
    <property type="evidence" value="ECO:0007669"/>
    <property type="project" value="UniProtKB-UniRule"/>
</dbReference>
<keyword evidence="1 4" id="KW-0378">Hydrolase</keyword>
<accession>A0A3M8QVL6</accession>
<proteinExistence type="predicted"/>
<organism evidence="6">
    <name type="scientific">Acidithiobacillus sulfuriphilus</name>
    <dbReference type="NCBI Taxonomy" id="1867749"/>
    <lineage>
        <taxon>Bacteria</taxon>
        <taxon>Pseudomonadati</taxon>
        <taxon>Pseudomonadota</taxon>
        <taxon>Acidithiobacillia</taxon>
        <taxon>Acidithiobacillales</taxon>
        <taxon>Acidithiobacillaceae</taxon>
        <taxon>Acidithiobacillus</taxon>
    </lineage>
</organism>
<dbReference type="Gene3D" id="3.40.1090.10">
    <property type="entry name" value="Cytosolic phospholipase A2 catalytic domain"/>
    <property type="match status" value="2"/>
</dbReference>
<evidence type="ECO:0000256" key="1">
    <source>
        <dbReference type="ARBA" id="ARBA00022801"/>
    </source>
</evidence>
<comment type="caution">
    <text evidence="4">Lacks conserved residue(s) required for the propagation of feature annotation.</text>
</comment>
<keyword evidence="2 4" id="KW-0442">Lipid degradation</keyword>
<evidence type="ECO:0000256" key="4">
    <source>
        <dbReference type="PROSITE-ProRule" id="PRU01161"/>
    </source>
</evidence>
<sequence length="298" mass="31978">MSHNRPTYQHKRQGITLVLGSGGARGLAHVGVLRALEEMQVPIAAVVGCSIGAQIGALYCAGIPVADLEMEAQGMRWWEALRLFFPDFGGGGLNSGGAIEDYLRQRLGDRDIRDFVTPFACVATDLVAGREVVLTEGPALAAVRASIALPVVLSPQRLGGRILADGGLVDPVPVAVARALFPGPLLAVLVHVATQHDESWPPRYSGMLPRINPFNRGEDWVADLPYPNLVQTMRRAVEIMQGRIVEMQLQTSPADLTLQPKLGNILTLEFHKGEAAVAAGYRAAQEATAAIMALLQRE</sequence>
<evidence type="ECO:0000259" key="5">
    <source>
        <dbReference type="PROSITE" id="PS51635"/>
    </source>
</evidence>
<protein>
    <recommendedName>
        <fullName evidence="5">PNPLA domain-containing protein</fullName>
    </recommendedName>
</protein>
<evidence type="ECO:0000313" key="6">
    <source>
        <dbReference type="EMBL" id="RNF60296.1"/>
    </source>
</evidence>
<dbReference type="OrthoDB" id="5290098at2"/>
<dbReference type="PANTHER" id="PTHR14226">
    <property type="entry name" value="NEUROPATHY TARGET ESTERASE/SWISS CHEESE D.MELANOGASTER"/>
    <property type="match status" value="1"/>
</dbReference>
<feature type="domain" description="PNPLA" evidence="5">
    <location>
        <begin position="17"/>
        <end position="178"/>
    </location>
</feature>
<dbReference type="PROSITE" id="PS51635">
    <property type="entry name" value="PNPLA"/>
    <property type="match status" value="1"/>
</dbReference>
<dbReference type="GO" id="GO:0016042">
    <property type="term" value="P:lipid catabolic process"/>
    <property type="evidence" value="ECO:0007669"/>
    <property type="project" value="UniProtKB-UniRule"/>
</dbReference>
<feature type="active site" description="Proton acceptor" evidence="4">
    <location>
        <position position="165"/>
    </location>
</feature>
<dbReference type="AlphaFoldDB" id="A0A3M8QVL6"/>
<evidence type="ECO:0000256" key="2">
    <source>
        <dbReference type="ARBA" id="ARBA00022963"/>
    </source>
</evidence>
<dbReference type="InterPro" id="IPR050301">
    <property type="entry name" value="NTE"/>
</dbReference>
<feature type="short sequence motif" description="GXSXG" evidence="4">
    <location>
        <begin position="48"/>
        <end position="52"/>
    </location>
</feature>
<feature type="short sequence motif" description="DGA/G" evidence="4">
    <location>
        <begin position="165"/>
        <end position="167"/>
    </location>
</feature>
<reference evidence="6" key="1">
    <citation type="submission" date="2018-10" db="EMBL/GenBank/DDBJ databases">
        <title>Acidithiobacillus sulfuriphilus sp. nov.: an extremely acidophilic sulfur-oxidizing chemolithotroph isolated from a neutral pH environment.</title>
        <authorList>
            <person name="Falagan C."/>
            <person name="Moya-Beltran A."/>
            <person name="Quatrini R."/>
            <person name="Johnson D.B."/>
        </authorList>
    </citation>
    <scope>NUCLEOTIDE SEQUENCE [LARGE SCALE GENOMIC DNA]</scope>
    <source>
        <strain evidence="6">CJ-2</strain>
    </source>
</reference>
<dbReference type="EMBL" id="RIZI01000176">
    <property type="protein sequence ID" value="RNF60296.1"/>
    <property type="molecule type" value="Genomic_DNA"/>
</dbReference>
<dbReference type="InterPro" id="IPR002641">
    <property type="entry name" value="PNPLA_dom"/>
</dbReference>
<dbReference type="InterPro" id="IPR016035">
    <property type="entry name" value="Acyl_Trfase/lysoPLipase"/>
</dbReference>
<dbReference type="PANTHER" id="PTHR14226:SF76">
    <property type="entry name" value="NTE FAMILY PROTEIN RSSA"/>
    <property type="match status" value="1"/>
</dbReference>
<feature type="active site" description="Nucleophile" evidence="4">
    <location>
        <position position="50"/>
    </location>
</feature>
<comment type="caution">
    <text evidence="6">The sequence shown here is derived from an EMBL/GenBank/DDBJ whole genome shotgun (WGS) entry which is preliminary data.</text>
</comment>